<dbReference type="Proteomes" id="UP000014227">
    <property type="component" value="Chromosome I"/>
</dbReference>
<evidence type="ECO:0000256" key="2">
    <source>
        <dbReference type="SAM" id="SignalP"/>
    </source>
</evidence>
<dbReference type="STRING" id="454171.CP488_01238"/>
<dbReference type="InParanoid" id="S0EYD0"/>
<evidence type="ECO:0000313" key="4">
    <source>
        <dbReference type="EMBL" id="CCW36635.1"/>
    </source>
</evidence>
<dbReference type="eggNOG" id="COG4099">
    <property type="taxonomic scope" value="Bacteria"/>
</dbReference>
<dbReference type="EMBL" id="HF951689">
    <property type="protein sequence ID" value="CCW36635.1"/>
    <property type="molecule type" value="Genomic_DNA"/>
</dbReference>
<dbReference type="InterPro" id="IPR050955">
    <property type="entry name" value="Plant_Biomass_Hydrol_Est"/>
</dbReference>
<keyword evidence="1 2" id="KW-0732">Signal</keyword>
<dbReference type="InterPro" id="IPR029058">
    <property type="entry name" value="AB_hydrolase_fold"/>
</dbReference>
<dbReference type="PANTHER" id="PTHR43037">
    <property type="entry name" value="UNNAMED PRODUCT-RELATED"/>
    <property type="match status" value="1"/>
</dbReference>
<dbReference type="InterPro" id="IPR002925">
    <property type="entry name" value="Dienelactn_hydro"/>
</dbReference>
<sequence length="257" mass="28186">MMPTSLSGNITLALALFAVCGLATTAAPASAKSRRADNTPKGFLLKTIQWQGTTYRYLVYVPADYTRDHPWPTILFLHGSGECGTDGLKPLGVGIGTHIMRHAERWPFLVIIPQKPEVRDTWAQYDDLLMAMLKKTEREYRVDTTRLYLTGLSQGGFGTWALAAKHPDLFAAAAPICGIGDPNQASELAKIPLWVFHGAADPVVSPEADQKTVDAVKAAGGDIQFTLYPGVGHDSWDNAYDDPNLPQWFLQHQRPAK</sequence>
<dbReference type="AlphaFoldDB" id="S0EYD0"/>
<evidence type="ECO:0000313" key="5">
    <source>
        <dbReference type="Proteomes" id="UP000014227"/>
    </source>
</evidence>
<keyword evidence="5" id="KW-1185">Reference proteome</keyword>
<gene>
    <name evidence="4" type="ORF">CCALI_02850</name>
</gene>
<evidence type="ECO:0000256" key="1">
    <source>
        <dbReference type="ARBA" id="ARBA00022729"/>
    </source>
</evidence>
<reference evidence="5" key="1">
    <citation type="submission" date="2013-03" db="EMBL/GenBank/DDBJ databases">
        <title>Genome sequence of Chthonomonas calidirosea, the first sequenced genome from the Armatimonadetes phylum (formally candidate division OP10).</title>
        <authorList>
            <person name="Lee K.C.Y."/>
            <person name="Morgan X.C."/>
            <person name="Dunfield P.F."/>
            <person name="Tamas I."/>
            <person name="Houghton K.M."/>
            <person name="Vyssotski M."/>
            <person name="Ryan J.L.J."/>
            <person name="Lagutin K."/>
            <person name="McDonald I.R."/>
            <person name="Stott M.B."/>
        </authorList>
    </citation>
    <scope>NUCLEOTIDE SEQUENCE [LARGE SCALE GENOMIC DNA]</scope>
    <source>
        <strain evidence="5">DSM 23976 / ICMP 18418 / T49</strain>
    </source>
</reference>
<dbReference type="Gene3D" id="3.40.50.1820">
    <property type="entry name" value="alpha/beta hydrolase"/>
    <property type="match status" value="1"/>
</dbReference>
<dbReference type="OrthoDB" id="9764953at2"/>
<feature type="domain" description="Dienelactone hydrolase" evidence="3">
    <location>
        <begin position="126"/>
        <end position="233"/>
    </location>
</feature>
<name>S0EYD0_CHTCT</name>
<organism evidence="4 5">
    <name type="scientific">Chthonomonas calidirosea (strain DSM 23976 / ICMP 18418 / T49)</name>
    <dbReference type="NCBI Taxonomy" id="1303518"/>
    <lineage>
        <taxon>Bacteria</taxon>
        <taxon>Bacillati</taxon>
        <taxon>Armatimonadota</taxon>
        <taxon>Chthonomonadia</taxon>
        <taxon>Chthonomonadales</taxon>
        <taxon>Chthonomonadaceae</taxon>
        <taxon>Chthonomonas</taxon>
    </lineage>
</organism>
<dbReference type="HOGENOM" id="CLU_064094_1_0_0"/>
<dbReference type="RefSeq" id="WP_016484139.1">
    <property type="nucleotide sequence ID" value="NC_021487.1"/>
</dbReference>
<feature type="chain" id="PRO_5004486211" evidence="2">
    <location>
        <begin position="32"/>
        <end position="257"/>
    </location>
</feature>
<feature type="signal peptide" evidence="2">
    <location>
        <begin position="1"/>
        <end position="31"/>
    </location>
</feature>
<dbReference type="Pfam" id="PF01738">
    <property type="entry name" value="DLH"/>
    <property type="match status" value="1"/>
</dbReference>
<proteinExistence type="predicted"/>
<evidence type="ECO:0000259" key="3">
    <source>
        <dbReference type="Pfam" id="PF01738"/>
    </source>
</evidence>
<dbReference type="PANTHER" id="PTHR43037:SF1">
    <property type="entry name" value="BLL1128 PROTEIN"/>
    <property type="match status" value="1"/>
</dbReference>
<dbReference type="SUPFAM" id="SSF53474">
    <property type="entry name" value="alpha/beta-Hydrolases"/>
    <property type="match status" value="1"/>
</dbReference>
<dbReference type="GO" id="GO:0016787">
    <property type="term" value="F:hydrolase activity"/>
    <property type="evidence" value="ECO:0007669"/>
    <property type="project" value="InterPro"/>
</dbReference>
<dbReference type="PATRIC" id="fig|1303518.3.peg.2955"/>
<dbReference type="KEGG" id="ccz:CCALI_02850"/>
<protein>
    <submittedName>
        <fullName evidence="4">Predicted peptidase</fullName>
    </submittedName>
</protein>
<accession>S0EYD0</accession>